<dbReference type="RefSeq" id="WP_119367936.1">
    <property type="nucleotide sequence ID" value="NZ_QXDJ01000006.1"/>
</dbReference>
<dbReference type="AlphaFoldDB" id="A0A399IIY3"/>
<protein>
    <recommendedName>
        <fullName evidence="3">BppU N-terminal domain-containing protein</fullName>
    </recommendedName>
</protein>
<gene>
    <name evidence="1" type="ORF">D2A34_21950</name>
</gene>
<dbReference type="Proteomes" id="UP000265930">
    <property type="component" value="Unassembled WGS sequence"/>
</dbReference>
<proteinExistence type="predicted"/>
<accession>A0A399IIY3</accession>
<evidence type="ECO:0008006" key="3">
    <source>
        <dbReference type="Google" id="ProtNLM"/>
    </source>
</evidence>
<evidence type="ECO:0000313" key="1">
    <source>
        <dbReference type="EMBL" id="RII32861.1"/>
    </source>
</evidence>
<dbReference type="EMBL" id="QXDJ01000006">
    <property type="protein sequence ID" value="RII32861.1"/>
    <property type="molecule type" value="Genomic_DNA"/>
</dbReference>
<reference evidence="1 2" key="1">
    <citation type="submission" date="2018-08" db="EMBL/GenBank/DDBJ databases">
        <title>Genome of Clostridium chromiireducens C1, DSM12136.</title>
        <authorList>
            <person name="Xing M."/>
            <person name="Wei Y."/>
            <person name="Ang E.L."/>
            <person name="Zhao H."/>
            <person name="Zhang Y."/>
        </authorList>
    </citation>
    <scope>NUCLEOTIDE SEQUENCE [LARGE SCALE GENOMIC DNA]</scope>
    <source>
        <strain evidence="1 2">C1</strain>
    </source>
</reference>
<organism evidence="1 2">
    <name type="scientific">Clostridium chromiireducens</name>
    <dbReference type="NCBI Taxonomy" id="225345"/>
    <lineage>
        <taxon>Bacteria</taxon>
        <taxon>Bacillati</taxon>
        <taxon>Bacillota</taxon>
        <taxon>Clostridia</taxon>
        <taxon>Eubacteriales</taxon>
        <taxon>Clostridiaceae</taxon>
        <taxon>Clostridium</taxon>
    </lineage>
</organism>
<sequence length="106" mass="11403">MDLSFYSGDSRNLIINVVDENNSSINLTGATVEWALINNDLVLIKKSINSGITISNATGGQFKIEITSSDTDNLSGNYRHLARVTTADGRSSIVISGTIKIEKSLI</sequence>
<comment type="caution">
    <text evidence="1">The sequence shown here is derived from an EMBL/GenBank/DDBJ whole genome shotgun (WGS) entry which is preliminary data.</text>
</comment>
<evidence type="ECO:0000313" key="2">
    <source>
        <dbReference type="Proteomes" id="UP000265930"/>
    </source>
</evidence>
<name>A0A399IIY3_9CLOT</name>